<dbReference type="InterPro" id="IPR009656">
    <property type="entry name" value="PHB_depo_C"/>
</dbReference>
<name>A0ABR9X5T0_9RHOB</name>
<evidence type="ECO:0000313" key="3">
    <source>
        <dbReference type="Proteomes" id="UP000607796"/>
    </source>
</evidence>
<dbReference type="SUPFAM" id="SSF53474">
    <property type="entry name" value="alpha/beta-Hydrolases"/>
    <property type="match status" value="1"/>
</dbReference>
<dbReference type="Gene3D" id="3.40.50.1820">
    <property type="entry name" value="alpha/beta hydrolase"/>
    <property type="match status" value="1"/>
</dbReference>
<keyword evidence="3" id="KW-1185">Reference proteome</keyword>
<dbReference type="PANTHER" id="PTHR36837:SF4">
    <property type="entry name" value="BLR0908 PROTEIN"/>
    <property type="match status" value="1"/>
</dbReference>
<protein>
    <submittedName>
        <fullName evidence="2">Polyhydroxyalkanoate depolymerase</fullName>
    </submittedName>
</protein>
<dbReference type="EMBL" id="JADFFK010000014">
    <property type="protein sequence ID" value="MBE9638797.1"/>
    <property type="molecule type" value="Genomic_DNA"/>
</dbReference>
<dbReference type="PANTHER" id="PTHR36837">
    <property type="entry name" value="POLY(3-HYDROXYALKANOATE) POLYMERASE SUBUNIT PHAC"/>
    <property type="match status" value="1"/>
</dbReference>
<gene>
    <name evidence="2" type="ORF">IQ782_18230</name>
</gene>
<sequence length="309" mass="33320">MPPLSGHLPVLLRDVVLGLLAHGMRVAVLDWANVRHVDVACGRFGFDANIGAIAQAILQIGPGANVLALCQGGVPALAATADLAARLPGSEPAGLVLLAAPVDPLANPTPLVTLIRNKPPSWYRIVPLSRLQAGHEGQRRWVYAAETQLEALTQYLKRSLEADIETELVRKMREDDGADPLRFPFRDLYCAVMDLDARLFTENIGHVFLSRDIAQGTLTFCGRPVEPAALRHTLLITVEGAEDEIAAPGQTSAAHALCPGLPSEQHHTIILPGCGHFGLFHGRLWHETLCPTLCEMIRSRSGQRAGTGH</sequence>
<dbReference type="InterPro" id="IPR051321">
    <property type="entry name" value="PHA/PHB_synthase"/>
</dbReference>
<dbReference type="RefSeq" id="WP_194136093.1">
    <property type="nucleotide sequence ID" value="NZ_JADFFK010000014.1"/>
</dbReference>
<evidence type="ECO:0000259" key="1">
    <source>
        <dbReference type="Pfam" id="PF06850"/>
    </source>
</evidence>
<dbReference type="Proteomes" id="UP000607796">
    <property type="component" value="Unassembled WGS sequence"/>
</dbReference>
<comment type="caution">
    <text evidence="2">The sequence shown here is derived from an EMBL/GenBank/DDBJ whole genome shotgun (WGS) entry which is preliminary data.</text>
</comment>
<organism evidence="2 3">
    <name type="scientific">Salipiger mangrovisoli</name>
    <dbReference type="NCBI Taxonomy" id="2865933"/>
    <lineage>
        <taxon>Bacteria</taxon>
        <taxon>Pseudomonadati</taxon>
        <taxon>Pseudomonadota</taxon>
        <taxon>Alphaproteobacteria</taxon>
        <taxon>Rhodobacterales</taxon>
        <taxon>Roseobacteraceae</taxon>
        <taxon>Salipiger</taxon>
    </lineage>
</organism>
<dbReference type="InterPro" id="IPR029058">
    <property type="entry name" value="AB_hydrolase_fold"/>
</dbReference>
<accession>A0ABR9X5T0</accession>
<proteinExistence type="predicted"/>
<reference evidence="2 3" key="1">
    <citation type="journal article" date="2021" name="Int. J. Syst. Evol. Microbiol.">
        <title>Salipiger mangrovisoli sp. nov., isolated from mangrove soil and the proposal for the reclassification of Paraphaeobacter pallidus as Salipiger pallidus comb. nov.</title>
        <authorList>
            <person name="Du J."/>
            <person name="Liu Y."/>
            <person name="Pei T."/>
            <person name="Deng M.R."/>
            <person name="Zhu H."/>
        </authorList>
    </citation>
    <scope>NUCLEOTIDE SEQUENCE [LARGE SCALE GENOMIC DNA]</scope>
    <source>
        <strain evidence="2 3">6D45A</strain>
    </source>
</reference>
<evidence type="ECO:0000313" key="2">
    <source>
        <dbReference type="EMBL" id="MBE9638797.1"/>
    </source>
</evidence>
<dbReference type="Pfam" id="PF06850">
    <property type="entry name" value="PHB_depo_C"/>
    <property type="match status" value="1"/>
</dbReference>
<feature type="domain" description="PHB de-polymerase C-terminal" evidence="1">
    <location>
        <begin position="100"/>
        <end position="299"/>
    </location>
</feature>